<feature type="domain" description="N-acetyltransferase" evidence="1">
    <location>
        <begin position="3"/>
        <end position="141"/>
    </location>
</feature>
<dbReference type="GO" id="GO:0016747">
    <property type="term" value="F:acyltransferase activity, transferring groups other than amino-acyl groups"/>
    <property type="evidence" value="ECO:0007669"/>
    <property type="project" value="InterPro"/>
</dbReference>
<dbReference type="InterPro" id="IPR000182">
    <property type="entry name" value="GNAT_dom"/>
</dbReference>
<accession>A0A1G8V7N2</accession>
<gene>
    <name evidence="2" type="ORF">SAMN04490247_2544</name>
</gene>
<dbReference type="Pfam" id="PF00583">
    <property type="entry name" value="Acetyltransf_1"/>
    <property type="match status" value="1"/>
</dbReference>
<dbReference type="PROSITE" id="PS51186">
    <property type="entry name" value="GNAT"/>
    <property type="match status" value="1"/>
</dbReference>
<reference evidence="3" key="1">
    <citation type="submission" date="2016-10" db="EMBL/GenBank/DDBJ databases">
        <authorList>
            <person name="Varghese N."/>
            <person name="Submissions S."/>
        </authorList>
    </citation>
    <scope>NUCLEOTIDE SEQUENCE [LARGE SCALE GENOMIC DNA]</scope>
    <source>
        <strain evidence="3">DSM 4771</strain>
    </source>
</reference>
<name>A0A1G8V7N2_9BACI</name>
<proteinExistence type="predicted"/>
<evidence type="ECO:0000313" key="3">
    <source>
        <dbReference type="Proteomes" id="UP000199225"/>
    </source>
</evidence>
<protein>
    <submittedName>
        <fullName evidence="2">Acetyltransferase (GNAT) family protein</fullName>
    </submittedName>
</protein>
<dbReference type="RefSeq" id="WP_093194249.1">
    <property type="nucleotide sequence ID" value="NZ_FNEV01000008.1"/>
</dbReference>
<dbReference type="CDD" id="cd04301">
    <property type="entry name" value="NAT_SF"/>
    <property type="match status" value="1"/>
</dbReference>
<keyword evidence="3" id="KW-1185">Reference proteome</keyword>
<dbReference type="OrthoDB" id="2423856at2"/>
<dbReference type="Proteomes" id="UP000199225">
    <property type="component" value="Unassembled WGS sequence"/>
</dbReference>
<dbReference type="SUPFAM" id="SSF55729">
    <property type="entry name" value="Acyl-CoA N-acyltransferases (Nat)"/>
    <property type="match status" value="1"/>
</dbReference>
<keyword evidence="2" id="KW-0808">Transferase</keyword>
<evidence type="ECO:0000259" key="1">
    <source>
        <dbReference type="PROSITE" id="PS51186"/>
    </source>
</evidence>
<evidence type="ECO:0000313" key="2">
    <source>
        <dbReference type="EMBL" id="SDJ61894.1"/>
    </source>
</evidence>
<organism evidence="2 3">
    <name type="scientific">Salimicrobium halophilum</name>
    <dbReference type="NCBI Taxonomy" id="86666"/>
    <lineage>
        <taxon>Bacteria</taxon>
        <taxon>Bacillati</taxon>
        <taxon>Bacillota</taxon>
        <taxon>Bacilli</taxon>
        <taxon>Bacillales</taxon>
        <taxon>Bacillaceae</taxon>
        <taxon>Salimicrobium</taxon>
    </lineage>
</organism>
<dbReference type="InterPro" id="IPR016181">
    <property type="entry name" value="Acyl_CoA_acyltransferase"/>
</dbReference>
<dbReference type="EMBL" id="FNEV01000008">
    <property type="protein sequence ID" value="SDJ61894.1"/>
    <property type="molecule type" value="Genomic_DNA"/>
</dbReference>
<dbReference type="Gene3D" id="3.40.630.30">
    <property type="match status" value="1"/>
</dbReference>
<sequence length="277" mass="32286">MNVTMKQLTEQDKPSFASMSTGIEDDYIARIFERLVTSDVHTLYGMFQQGQLVSTAGYSLFAEGTYAMLGRLRSDLNHRGKGYSTELLHHIIHELRKRGDIEWIGANTETTNPQGRRVLEKLGMTPYGPLTYTVVPRSEFEKLPSSEHEWIEVQSTSEKEEIIKTLHPDRLFPYECYYPFPLSDALLREFRTDEARLFLHPDEQRYVLLKEDFKGYEYTNVIYPFSDAATERGLHQIVKAYLDDHPDHYGAWFNQTTTDAPLPFKKEARGEWLLYRI</sequence>
<dbReference type="AlphaFoldDB" id="A0A1G8V7N2"/>